<name>A0ABQ1QN31_9RHOB</name>
<dbReference type="InterPro" id="IPR018666">
    <property type="entry name" value="DUF2125"/>
</dbReference>
<evidence type="ECO:0008006" key="3">
    <source>
        <dbReference type="Google" id="ProtNLM"/>
    </source>
</evidence>
<reference evidence="2" key="1">
    <citation type="journal article" date="2019" name="Int. J. Syst. Evol. Microbiol.">
        <title>The Global Catalogue of Microorganisms (GCM) 10K type strain sequencing project: providing services to taxonomists for standard genome sequencing and annotation.</title>
        <authorList>
            <consortium name="The Broad Institute Genomics Platform"/>
            <consortium name="The Broad Institute Genome Sequencing Center for Infectious Disease"/>
            <person name="Wu L."/>
            <person name="Ma J."/>
        </authorList>
    </citation>
    <scope>NUCLEOTIDE SEQUENCE [LARGE SCALE GENOMIC DNA]</scope>
    <source>
        <strain evidence="2">CGMCC 1.12922</strain>
    </source>
</reference>
<organism evidence="1 2">
    <name type="scientific">Sinisalibacter lacisalsi</name>
    <dbReference type="NCBI Taxonomy" id="1526570"/>
    <lineage>
        <taxon>Bacteria</taxon>
        <taxon>Pseudomonadati</taxon>
        <taxon>Pseudomonadota</taxon>
        <taxon>Alphaproteobacteria</taxon>
        <taxon>Rhodobacterales</taxon>
        <taxon>Roseobacteraceae</taxon>
        <taxon>Sinisalibacter</taxon>
    </lineage>
</organism>
<dbReference type="Proteomes" id="UP000617355">
    <property type="component" value="Unassembled WGS sequence"/>
</dbReference>
<dbReference type="Pfam" id="PF09898">
    <property type="entry name" value="DUF2125"/>
    <property type="match status" value="1"/>
</dbReference>
<sequence>MRKLTVIMLLAVLAAIGWGLFWLIGATAMEKALAQWLDDRRAEGWRAETTALETRGFPSRFDTTFEGLDLADPDTGVAWSAPLFQLLSLSYKPTQVIAVFPGVQRFSTPEAAYEIEAERMRGSMSLAPSLSLETRNSTIEIDMARLTSSQDWVATLERAQLSMRQSPDSQDPGMNDVFITARGIDPGSAVFTRLDGITGLGQLIDEVTLTARVRFDRPWDRRAIEVARPQPRAVEIEALTARWGDLLLTGAGAVEVGPEGEPRGEIELEATNWREMLAIAEAGEAISAQEADRIERGLTLLAGLGGDPDRLDVTLRFERGLTFLGPVPVGPAPDFSLP</sequence>
<evidence type="ECO:0000313" key="1">
    <source>
        <dbReference type="EMBL" id="GGD35767.1"/>
    </source>
</evidence>
<accession>A0ABQ1QN31</accession>
<dbReference type="EMBL" id="BMGI01000003">
    <property type="protein sequence ID" value="GGD35767.1"/>
    <property type="molecule type" value="Genomic_DNA"/>
</dbReference>
<evidence type="ECO:0000313" key="2">
    <source>
        <dbReference type="Proteomes" id="UP000617355"/>
    </source>
</evidence>
<comment type="caution">
    <text evidence="1">The sequence shown here is derived from an EMBL/GenBank/DDBJ whole genome shotgun (WGS) entry which is preliminary data.</text>
</comment>
<dbReference type="RefSeq" id="WP_188527472.1">
    <property type="nucleotide sequence ID" value="NZ_BMGI01000003.1"/>
</dbReference>
<gene>
    <name evidence="1" type="ORF">GCM10011358_19500</name>
</gene>
<proteinExistence type="predicted"/>
<keyword evidence="2" id="KW-1185">Reference proteome</keyword>
<protein>
    <recommendedName>
        <fullName evidence="3">DUF2125 domain-containing protein</fullName>
    </recommendedName>
</protein>